<feature type="domain" description="Squalene cyclase N-terminal" evidence="7">
    <location>
        <begin position="45"/>
        <end position="328"/>
    </location>
</feature>
<keyword evidence="9" id="KW-1185">Reference proteome</keyword>
<dbReference type="GO" id="GO:0051007">
    <property type="term" value="F:squalene-hopene cyclase activity"/>
    <property type="evidence" value="ECO:0007669"/>
    <property type="project" value="UniProtKB-EC"/>
</dbReference>
<evidence type="ECO:0000256" key="2">
    <source>
        <dbReference type="ARBA" id="ARBA00009755"/>
    </source>
</evidence>
<proteinExistence type="inferred from homology"/>
<evidence type="ECO:0000313" key="9">
    <source>
        <dbReference type="Proteomes" id="UP000570003"/>
    </source>
</evidence>
<dbReference type="PANTHER" id="PTHR11764:SF20">
    <property type="entry name" value="LANOSTEROL SYNTHASE"/>
    <property type="match status" value="1"/>
</dbReference>
<evidence type="ECO:0000313" key="8">
    <source>
        <dbReference type="EMBL" id="NKY14115.1"/>
    </source>
</evidence>
<dbReference type="SFLD" id="SFLDG01016">
    <property type="entry name" value="Prenyltransferase_Like_2"/>
    <property type="match status" value="1"/>
</dbReference>
<dbReference type="CDD" id="cd02892">
    <property type="entry name" value="SQCY_1"/>
    <property type="match status" value="1"/>
</dbReference>
<gene>
    <name evidence="8" type="primary">shc</name>
    <name evidence="8" type="ORF">HGA06_08050</name>
</gene>
<organism evidence="8 9">
    <name type="scientific">Streptomyces somaliensis (strain ATCC 33201 / DSM 40738 / JCM 12659 / KCTC 9044 / NCTC 11332 / NRRL B-12077 / IP 733)</name>
    <dbReference type="NCBI Taxonomy" id="1134445"/>
    <lineage>
        <taxon>Bacteria</taxon>
        <taxon>Bacillati</taxon>
        <taxon>Actinomycetota</taxon>
        <taxon>Actinomycetes</taxon>
        <taxon>Kitasatosporales</taxon>
        <taxon>Streptomycetaceae</taxon>
        <taxon>Streptomyces</taxon>
    </lineage>
</organism>
<dbReference type="Pfam" id="PF13249">
    <property type="entry name" value="SQHop_cyclase_N"/>
    <property type="match status" value="1"/>
</dbReference>
<keyword evidence="3" id="KW-0479">Metal-binding</keyword>
<dbReference type="GO" id="GO:0046872">
    <property type="term" value="F:metal ion binding"/>
    <property type="evidence" value="ECO:0007669"/>
    <property type="project" value="UniProtKB-KW"/>
</dbReference>
<evidence type="ECO:0000259" key="7">
    <source>
        <dbReference type="Pfam" id="PF13249"/>
    </source>
</evidence>
<dbReference type="EC" id="5.4.99.17" evidence="8"/>
<sequence>MTATTDGGAGAAGPATAEIHRTATARATAATAGTDLRTAAETAMRRSVDHLLGRQDAGGWWKGDLETNVTMDAEDLLLRQFLGIRDDATTEAAALFVRGEQRDDGTWATFHGGPGDLSATIEAYVALRLAGDAPDAPHMARAAAWVRGHGGIAASRVFTRIWLALFGWWRWEDLPELPPEMIYLPPWFPLNVYAFGQWARQTIVPLTVVSAVRPVRPAPFPLDELHTDPRRPNPPRPLAPVNTWEGLFQRLDGALRRYRRIAPRTLRRAAMNAAGRWIVERQENDGCWGGIQPPAVYSLIALHLLGYDLGHPVMRAGLDSLDRFAVRRGDGARMVEACQSPVWDTCLATVALADAGLPPDHPALVRAADWLLAEQVVRPGDWAVRRPGLPPGGWAFEFHNDTYPDIDDTAEVILALRRVRHPDPARVDAAVERGVRWTLGMQCRNGAWGAFDADNTSRLPNRLPFCDFGEVIDPPSADVTAHVVEMLAHEGRAHDPRTRRGVAWLLAEQDPRGSWFGRWGVNHVYGTGSVVPALTAAGLPTAHPAIRRAVAWLESVQNDDGGWGEDLRSYRDEQWIGRGASTASQTAWALLALLAAGERDSAAAARGVAWLARTQREDGSWDEPYFTGTGFPWDFSINYHLYRQVFPLTALGRYVRGGSAPGKGR</sequence>
<dbReference type="EMBL" id="JAAXOU010000057">
    <property type="protein sequence ID" value="NKY14115.1"/>
    <property type="molecule type" value="Genomic_DNA"/>
</dbReference>
<evidence type="ECO:0000256" key="1">
    <source>
        <dbReference type="ARBA" id="ARBA00004999"/>
    </source>
</evidence>
<comment type="similarity">
    <text evidence="2">Belongs to the terpene cyclase/mutase family.</text>
</comment>
<evidence type="ECO:0000256" key="5">
    <source>
        <dbReference type="ARBA" id="ARBA00023235"/>
    </source>
</evidence>
<dbReference type="InterPro" id="IPR008930">
    <property type="entry name" value="Terpenoid_cyclase/PrenylTrfase"/>
</dbReference>
<dbReference type="SUPFAM" id="SSF48239">
    <property type="entry name" value="Terpenoid cyclases/Protein prenyltransferases"/>
    <property type="match status" value="2"/>
</dbReference>
<dbReference type="Proteomes" id="UP000570003">
    <property type="component" value="Unassembled WGS sequence"/>
</dbReference>
<dbReference type="GO" id="GO:0016104">
    <property type="term" value="P:triterpenoid biosynthetic process"/>
    <property type="evidence" value="ECO:0007669"/>
    <property type="project" value="InterPro"/>
</dbReference>
<dbReference type="RefSeq" id="WP_168438344.1">
    <property type="nucleotide sequence ID" value="NZ_JAAXOU010000057.1"/>
</dbReference>
<dbReference type="InterPro" id="IPR006400">
    <property type="entry name" value="Hopene-cyclase"/>
</dbReference>
<protein>
    <submittedName>
        <fullName evidence="8">Squalene--hopene cyclase</fullName>
        <ecNumber evidence="8">5.4.99.17</ecNumber>
    </submittedName>
</protein>
<name>A0AA44DCZ9_STRE0</name>
<dbReference type="InterPro" id="IPR032696">
    <property type="entry name" value="SQ_cyclase_C"/>
</dbReference>
<dbReference type="InterPro" id="IPR032697">
    <property type="entry name" value="SQ_cyclase_N"/>
</dbReference>
<dbReference type="Pfam" id="PF13243">
    <property type="entry name" value="SQHop_cyclase_C"/>
    <property type="match status" value="1"/>
</dbReference>
<dbReference type="Gene3D" id="1.50.10.20">
    <property type="match status" value="2"/>
</dbReference>
<reference evidence="8 9" key="1">
    <citation type="submission" date="2020-04" db="EMBL/GenBank/DDBJ databases">
        <title>MicrobeNet Type strains.</title>
        <authorList>
            <person name="Nicholson A.C."/>
        </authorList>
    </citation>
    <scope>NUCLEOTIDE SEQUENCE [LARGE SCALE GENOMIC DNA]</scope>
    <source>
        <strain evidence="8 9">DSM 40738</strain>
    </source>
</reference>
<feature type="domain" description="Squalene cyclase C-terminal" evidence="6">
    <location>
        <begin position="340"/>
        <end position="655"/>
    </location>
</feature>
<accession>A0AA44DCZ9</accession>
<evidence type="ECO:0000259" key="6">
    <source>
        <dbReference type="Pfam" id="PF13243"/>
    </source>
</evidence>
<keyword evidence="4" id="KW-0677">Repeat</keyword>
<dbReference type="NCBIfam" id="TIGR01507">
    <property type="entry name" value="hopene_cyclase"/>
    <property type="match status" value="1"/>
</dbReference>
<dbReference type="GO" id="GO:0005811">
    <property type="term" value="C:lipid droplet"/>
    <property type="evidence" value="ECO:0007669"/>
    <property type="project" value="InterPro"/>
</dbReference>
<dbReference type="PANTHER" id="PTHR11764">
    <property type="entry name" value="TERPENE CYCLASE/MUTASE FAMILY MEMBER"/>
    <property type="match status" value="1"/>
</dbReference>
<keyword evidence="5 8" id="KW-0413">Isomerase</keyword>
<comment type="caution">
    <text evidence="8">The sequence shown here is derived from an EMBL/GenBank/DDBJ whole genome shotgun (WGS) entry which is preliminary data.</text>
</comment>
<dbReference type="AlphaFoldDB" id="A0AA44DCZ9"/>
<evidence type="ECO:0000256" key="4">
    <source>
        <dbReference type="ARBA" id="ARBA00022737"/>
    </source>
</evidence>
<dbReference type="NCBIfam" id="TIGR01787">
    <property type="entry name" value="squalene_cyclas"/>
    <property type="match status" value="1"/>
</dbReference>
<comment type="pathway">
    <text evidence="1">Secondary metabolite biosynthesis; hopanoid biosynthesis.</text>
</comment>
<dbReference type="InterPro" id="IPR018333">
    <property type="entry name" value="Squalene_cyclase"/>
</dbReference>
<evidence type="ECO:0000256" key="3">
    <source>
        <dbReference type="ARBA" id="ARBA00022723"/>
    </source>
</evidence>